<name>A0A2T4IID5_9RHOO</name>
<evidence type="ECO:0000313" key="5">
    <source>
        <dbReference type="Proteomes" id="UP000241193"/>
    </source>
</evidence>
<dbReference type="RefSeq" id="WP_107492062.1">
    <property type="nucleotide sequence ID" value="NZ_PZKC01000002.1"/>
</dbReference>
<organism evidence="4 5">
    <name type="scientific">Pseudothauera lacus</name>
    <dbReference type="NCBI Taxonomy" id="2136175"/>
    <lineage>
        <taxon>Bacteria</taxon>
        <taxon>Pseudomonadati</taxon>
        <taxon>Pseudomonadota</taxon>
        <taxon>Betaproteobacteria</taxon>
        <taxon>Rhodocyclales</taxon>
        <taxon>Zoogloeaceae</taxon>
        <taxon>Pseudothauera</taxon>
    </lineage>
</organism>
<dbReference type="AlphaFoldDB" id="A0A2T4IID5"/>
<reference evidence="4 5" key="2">
    <citation type="submission" date="2018-04" db="EMBL/GenBank/DDBJ databases">
        <title>Thauera lacus sp. nov., isolated from an saline lake in Inner Mongolia, China.</title>
        <authorList>
            <person name="Liang Q.-Y."/>
        </authorList>
    </citation>
    <scope>NUCLEOTIDE SEQUENCE [LARGE SCALE GENOMIC DNA]</scope>
    <source>
        <strain evidence="4 5">D20</strain>
    </source>
</reference>
<comment type="caution">
    <text evidence="4">The sequence shown here is derived from an EMBL/GenBank/DDBJ whole genome shotgun (WGS) entry which is preliminary data.</text>
</comment>
<keyword evidence="5" id="KW-1185">Reference proteome</keyword>
<evidence type="ECO:0000256" key="1">
    <source>
        <dbReference type="ARBA" id="ARBA00022679"/>
    </source>
</evidence>
<keyword evidence="1 4" id="KW-0808">Transferase</keyword>
<sequence>MLRIEATDLRRRPHAAAFVALLDHYARDPMGGGEGLAEAVKDELPARLADHPGFVSFLAFAADEAVGLINCFEGFSTFKARPLLNIHDIAVHAGHRGRGVGAALLAAAEGAARARGCCKLTLEVLSNNRPALAAYARAGFAPYQLDPAAGQALFLQKWL</sequence>
<evidence type="ECO:0000313" key="4">
    <source>
        <dbReference type="EMBL" id="PTD97542.1"/>
    </source>
</evidence>
<feature type="domain" description="N-acetyltransferase" evidence="3">
    <location>
        <begin position="4"/>
        <end position="159"/>
    </location>
</feature>
<dbReference type="GO" id="GO:0016747">
    <property type="term" value="F:acyltransferase activity, transferring groups other than amino-acyl groups"/>
    <property type="evidence" value="ECO:0007669"/>
    <property type="project" value="InterPro"/>
</dbReference>
<evidence type="ECO:0000259" key="3">
    <source>
        <dbReference type="PROSITE" id="PS51186"/>
    </source>
</evidence>
<evidence type="ECO:0000256" key="2">
    <source>
        <dbReference type="ARBA" id="ARBA00023315"/>
    </source>
</evidence>
<proteinExistence type="predicted"/>
<reference evidence="4 5" key="1">
    <citation type="submission" date="2018-03" db="EMBL/GenBank/DDBJ databases">
        <authorList>
            <person name="Keele B.F."/>
        </authorList>
    </citation>
    <scope>NUCLEOTIDE SEQUENCE [LARGE SCALE GENOMIC DNA]</scope>
    <source>
        <strain evidence="4 5">D20</strain>
    </source>
</reference>
<dbReference type="SUPFAM" id="SSF55729">
    <property type="entry name" value="Acyl-CoA N-acyltransferases (Nat)"/>
    <property type="match status" value="1"/>
</dbReference>
<dbReference type="Gene3D" id="3.40.630.30">
    <property type="match status" value="1"/>
</dbReference>
<dbReference type="InterPro" id="IPR016181">
    <property type="entry name" value="Acyl_CoA_acyltransferase"/>
</dbReference>
<dbReference type="PROSITE" id="PS51186">
    <property type="entry name" value="GNAT"/>
    <property type="match status" value="1"/>
</dbReference>
<protein>
    <submittedName>
        <fullName evidence="4">GNAT family N-acetyltransferase</fullName>
    </submittedName>
</protein>
<dbReference type="OrthoDB" id="9799601at2"/>
<keyword evidence="2" id="KW-0012">Acyltransferase</keyword>
<accession>A0A2T4IID5</accession>
<dbReference type="Proteomes" id="UP000241193">
    <property type="component" value="Unassembled WGS sequence"/>
</dbReference>
<gene>
    <name evidence="4" type="ORF">C8261_02345</name>
</gene>
<dbReference type="Pfam" id="PF00583">
    <property type="entry name" value="Acetyltransf_1"/>
    <property type="match status" value="1"/>
</dbReference>
<dbReference type="InterPro" id="IPR000182">
    <property type="entry name" value="GNAT_dom"/>
</dbReference>
<dbReference type="EMBL" id="PZKC01000002">
    <property type="protein sequence ID" value="PTD97542.1"/>
    <property type="molecule type" value="Genomic_DNA"/>
</dbReference>
<dbReference type="InterPro" id="IPR050832">
    <property type="entry name" value="Bact_Acetyltransf"/>
</dbReference>
<dbReference type="PANTHER" id="PTHR43877:SF2">
    <property type="entry name" value="AMINOALKYLPHOSPHONATE N-ACETYLTRANSFERASE-RELATED"/>
    <property type="match status" value="1"/>
</dbReference>
<dbReference type="PANTHER" id="PTHR43877">
    <property type="entry name" value="AMINOALKYLPHOSPHONATE N-ACETYLTRANSFERASE-RELATED-RELATED"/>
    <property type="match status" value="1"/>
</dbReference>